<evidence type="ECO:0000256" key="1">
    <source>
        <dbReference type="SAM" id="MobiDB-lite"/>
    </source>
</evidence>
<proteinExistence type="predicted"/>
<dbReference type="EMBL" id="CADCWG010000235">
    <property type="protein sequence ID" value="CAA9569498.1"/>
    <property type="molecule type" value="Genomic_DNA"/>
</dbReference>
<reference evidence="2" key="1">
    <citation type="submission" date="2020-02" db="EMBL/GenBank/DDBJ databases">
        <authorList>
            <person name="Meier V. D."/>
        </authorList>
    </citation>
    <scope>NUCLEOTIDE SEQUENCE</scope>
    <source>
        <strain evidence="2">AVDCRST_MAG49</strain>
    </source>
</reference>
<name>A0A6J4V4S6_9BACT</name>
<feature type="compositionally biased region" description="Basic and acidic residues" evidence="1">
    <location>
        <begin position="154"/>
        <end position="178"/>
    </location>
</feature>
<accession>A0A6J4V4S6</accession>
<sequence length="261" mass="28086">GRHPRRDPDPAAARHLRADPAGVAGGGRQRRRHPVQLGPLLPALRRPGRRAPRQLDRPGGDGRGHRAGRDRVPRGGGRLPQPPPARRHGADARPRLRRPLHPGDRKRLEPTRLRGVRVPVRDRGLAAPGPRPRHAGDRRPARAAEPGSGPRVPADPDRRRRGEGDPPHRRPARHDLERPGGPGSPRAQEPGPRRMVRRGGPGPGGDRALGADLRAAARPARRVCCGGDHAPDLRRERAGLRPRAAPEARGVAGPPGGKDGL</sequence>
<organism evidence="2">
    <name type="scientific">uncultured Thermomicrobiales bacterium</name>
    <dbReference type="NCBI Taxonomy" id="1645740"/>
    <lineage>
        <taxon>Bacteria</taxon>
        <taxon>Pseudomonadati</taxon>
        <taxon>Thermomicrobiota</taxon>
        <taxon>Thermomicrobia</taxon>
        <taxon>Thermomicrobiales</taxon>
        <taxon>environmental samples</taxon>
    </lineage>
</organism>
<feature type="non-terminal residue" evidence="2">
    <location>
        <position position="261"/>
    </location>
</feature>
<feature type="compositionally biased region" description="Basic and acidic residues" evidence="1">
    <location>
        <begin position="229"/>
        <end position="239"/>
    </location>
</feature>
<evidence type="ECO:0000313" key="2">
    <source>
        <dbReference type="EMBL" id="CAA9569498.1"/>
    </source>
</evidence>
<feature type="non-terminal residue" evidence="2">
    <location>
        <position position="1"/>
    </location>
</feature>
<gene>
    <name evidence="2" type="ORF">AVDCRST_MAG49-3446</name>
</gene>
<feature type="compositionally biased region" description="Low complexity" evidence="1">
    <location>
        <begin position="36"/>
        <end position="45"/>
    </location>
</feature>
<protein>
    <submittedName>
        <fullName evidence="2">Oxidoreductase</fullName>
    </submittedName>
</protein>
<feature type="compositionally biased region" description="Basic and acidic residues" evidence="1">
    <location>
        <begin position="53"/>
        <end position="73"/>
    </location>
</feature>
<dbReference type="AlphaFoldDB" id="A0A6J4V4S6"/>
<feature type="region of interest" description="Disordered" evidence="1">
    <location>
        <begin position="1"/>
        <end position="261"/>
    </location>
</feature>
<feature type="compositionally biased region" description="Low complexity" evidence="1">
    <location>
        <begin position="208"/>
        <end position="227"/>
    </location>
</feature>
<feature type="compositionally biased region" description="Basic and acidic residues" evidence="1">
    <location>
        <begin position="101"/>
        <end position="112"/>
    </location>
</feature>